<dbReference type="GO" id="GO:0016746">
    <property type="term" value="F:acyltransferase activity"/>
    <property type="evidence" value="ECO:0007669"/>
    <property type="project" value="UniProtKB-KW"/>
</dbReference>
<dbReference type="InterPro" id="IPR000182">
    <property type="entry name" value="GNAT_dom"/>
</dbReference>
<dbReference type="InterPro" id="IPR051531">
    <property type="entry name" value="N-acetyltransferase"/>
</dbReference>
<reference evidence="3" key="1">
    <citation type="journal article" date="2019" name="Int. J. Syst. Evol. Microbiol.">
        <title>The Global Catalogue of Microorganisms (GCM) 10K type strain sequencing project: providing services to taxonomists for standard genome sequencing and annotation.</title>
        <authorList>
            <consortium name="The Broad Institute Genomics Platform"/>
            <consortium name="The Broad Institute Genome Sequencing Center for Infectious Disease"/>
            <person name="Wu L."/>
            <person name="Ma J."/>
        </authorList>
    </citation>
    <scope>NUCLEOTIDE SEQUENCE [LARGE SCALE GENOMIC DNA]</scope>
    <source>
        <strain evidence="3">CGMCC 1.19062</strain>
    </source>
</reference>
<dbReference type="Gene3D" id="3.40.630.30">
    <property type="match status" value="1"/>
</dbReference>
<organism evidence="2 3">
    <name type="scientific">Lacibacterium aquatile</name>
    <dbReference type="NCBI Taxonomy" id="1168082"/>
    <lineage>
        <taxon>Bacteria</taxon>
        <taxon>Pseudomonadati</taxon>
        <taxon>Pseudomonadota</taxon>
        <taxon>Alphaproteobacteria</taxon>
        <taxon>Rhodospirillales</taxon>
        <taxon>Rhodospirillaceae</taxon>
    </lineage>
</organism>
<dbReference type="PANTHER" id="PTHR43792">
    <property type="entry name" value="GNAT FAMILY, PUTATIVE (AFU_ORTHOLOGUE AFUA_3G00765)-RELATED-RELATED"/>
    <property type="match status" value="1"/>
</dbReference>
<gene>
    <name evidence="2" type="ORF">ACFSM5_10425</name>
</gene>
<proteinExistence type="predicted"/>
<keyword evidence="3" id="KW-1185">Reference proteome</keyword>
<dbReference type="Proteomes" id="UP001597295">
    <property type="component" value="Unassembled WGS sequence"/>
</dbReference>
<keyword evidence="2" id="KW-0808">Transferase</keyword>
<comment type="caution">
    <text evidence="2">The sequence shown here is derived from an EMBL/GenBank/DDBJ whole genome shotgun (WGS) entry which is preliminary data.</text>
</comment>
<dbReference type="Pfam" id="PF13302">
    <property type="entry name" value="Acetyltransf_3"/>
    <property type="match status" value="1"/>
</dbReference>
<evidence type="ECO:0000313" key="3">
    <source>
        <dbReference type="Proteomes" id="UP001597295"/>
    </source>
</evidence>
<protein>
    <submittedName>
        <fullName evidence="2">GNAT family N-acetyltransferase</fullName>
        <ecNumber evidence="2">2.3.-.-</ecNumber>
    </submittedName>
</protein>
<dbReference type="RefSeq" id="WP_379876294.1">
    <property type="nucleotide sequence ID" value="NZ_JBHUIP010000010.1"/>
</dbReference>
<evidence type="ECO:0000313" key="2">
    <source>
        <dbReference type="EMBL" id="MFD2263303.1"/>
    </source>
</evidence>
<dbReference type="InterPro" id="IPR016181">
    <property type="entry name" value="Acyl_CoA_acyltransferase"/>
</dbReference>
<dbReference type="PANTHER" id="PTHR43792:SF1">
    <property type="entry name" value="N-ACETYLTRANSFERASE DOMAIN-CONTAINING PROTEIN"/>
    <property type="match status" value="1"/>
</dbReference>
<evidence type="ECO:0000259" key="1">
    <source>
        <dbReference type="Pfam" id="PF13302"/>
    </source>
</evidence>
<keyword evidence="2" id="KW-0012">Acyltransferase</keyword>
<dbReference type="EC" id="2.3.-.-" evidence="2"/>
<name>A0ABW5DQA6_9PROT</name>
<dbReference type="EMBL" id="JBHUIP010000010">
    <property type="protein sequence ID" value="MFD2263303.1"/>
    <property type="molecule type" value="Genomic_DNA"/>
</dbReference>
<feature type="domain" description="N-acetyltransferase" evidence="1">
    <location>
        <begin position="4"/>
        <end position="147"/>
    </location>
</feature>
<sequence>MNARLRLDRFSEADVPALAAILGDPDVTKNLTADGAGPDRCVESAIARMDGYNKAWDERGYGVWAVRLIESETLLGWCGFAPPDIGEDPELQYGYSSRFWGRGYGYEAATMALDWYFDNLAYAGVSAVIFGQLNMGSAALLRKLGFRIRGGMPMENFLPDVALARDVMNYEIWRLANAQTSDVEALLFHCAFKGGQIASLGFDVLAEVEQRFCDAVLSRPGCAQRIDLESKVRAAFREGAAAPDLEWSHLKRVDWRS</sequence>
<accession>A0ABW5DQA6</accession>
<dbReference type="SUPFAM" id="SSF55729">
    <property type="entry name" value="Acyl-CoA N-acyltransferases (Nat)"/>
    <property type="match status" value="1"/>
</dbReference>